<organism evidence="2 3">
    <name type="scientific">Colletotrichum orchidophilum</name>
    <dbReference type="NCBI Taxonomy" id="1209926"/>
    <lineage>
        <taxon>Eukaryota</taxon>
        <taxon>Fungi</taxon>
        <taxon>Dikarya</taxon>
        <taxon>Ascomycota</taxon>
        <taxon>Pezizomycotina</taxon>
        <taxon>Sordariomycetes</taxon>
        <taxon>Hypocreomycetidae</taxon>
        <taxon>Glomerellales</taxon>
        <taxon>Glomerellaceae</taxon>
        <taxon>Colletotrichum</taxon>
    </lineage>
</organism>
<evidence type="ECO:0000313" key="2">
    <source>
        <dbReference type="EMBL" id="OHE91699.1"/>
    </source>
</evidence>
<dbReference type="EMBL" id="MJBS01000173">
    <property type="protein sequence ID" value="OHE91699.1"/>
    <property type="molecule type" value="Genomic_DNA"/>
</dbReference>
<dbReference type="AlphaFoldDB" id="A0A1G4ARB2"/>
<comment type="caution">
    <text evidence="2">The sequence shown here is derived from an EMBL/GenBank/DDBJ whole genome shotgun (WGS) entry which is preliminary data.</text>
</comment>
<dbReference type="Proteomes" id="UP000176998">
    <property type="component" value="Unassembled WGS sequence"/>
</dbReference>
<keyword evidence="3" id="KW-1185">Reference proteome</keyword>
<evidence type="ECO:0000313" key="3">
    <source>
        <dbReference type="Proteomes" id="UP000176998"/>
    </source>
</evidence>
<evidence type="ECO:0000256" key="1">
    <source>
        <dbReference type="SAM" id="MobiDB-lite"/>
    </source>
</evidence>
<feature type="region of interest" description="Disordered" evidence="1">
    <location>
        <begin position="1"/>
        <end position="87"/>
    </location>
</feature>
<protein>
    <submittedName>
        <fullName evidence="2">Uncharacterized protein</fullName>
    </submittedName>
</protein>
<accession>A0A1G4ARB2</accession>
<dbReference type="GeneID" id="34566118"/>
<proteinExistence type="predicted"/>
<dbReference type="RefSeq" id="XP_022468871.1">
    <property type="nucleotide sequence ID" value="XM_022624608.1"/>
</dbReference>
<reference evidence="2 3" key="1">
    <citation type="submission" date="2016-09" db="EMBL/GenBank/DDBJ databases">
        <authorList>
            <person name="Capua I."/>
            <person name="De Benedictis P."/>
            <person name="Joannis T."/>
            <person name="Lombin L.H."/>
            <person name="Cattoli G."/>
        </authorList>
    </citation>
    <scope>NUCLEOTIDE SEQUENCE [LARGE SCALE GENOMIC DNA]</scope>
    <source>
        <strain evidence="2 3">IMI 309357</strain>
    </source>
</reference>
<name>A0A1G4ARB2_9PEZI</name>
<feature type="compositionally biased region" description="Basic and acidic residues" evidence="1">
    <location>
        <begin position="55"/>
        <end position="65"/>
    </location>
</feature>
<gene>
    <name evidence="2" type="ORF">CORC01_12990</name>
</gene>
<feature type="compositionally biased region" description="Basic and acidic residues" evidence="1">
    <location>
        <begin position="27"/>
        <end position="40"/>
    </location>
</feature>
<dbReference type="OrthoDB" id="4843367at2759"/>
<sequence>MRNPFKPRQAPAQSWARRSSVLSADDPVFKDVDESERKSIEASTVKQQQKSPQDSIREPLKHSGGDDAVALSGGLSSHDSDSTNAGHDYAAIAGSFAGADYSGQ</sequence>
<feature type="compositionally biased region" description="Polar residues" evidence="1">
    <location>
        <begin position="41"/>
        <end position="54"/>
    </location>
</feature>